<proteinExistence type="predicted"/>
<dbReference type="Proteomes" id="UP001500620">
    <property type="component" value="Unassembled WGS sequence"/>
</dbReference>
<keyword evidence="3" id="KW-1185">Reference proteome</keyword>
<sequence>MNRLARTATTLLAALAATLVAAAPAGAAPSPGAGLDAAKTAVASRIDKRLDALKRFETTVNGAGQLSSGHKATLTKLIDDQQAGLAALKTKVQGETTAAAVKADAQSMVFDYRVFILTGPKVRLTAAIDTELAVIAKMKAEPGTDAAKLDAIAQSLQGKADALLSVKPGPDGDAIRAQVNPVRSAAKTAHANLKALRKKQ</sequence>
<evidence type="ECO:0000313" key="3">
    <source>
        <dbReference type="Proteomes" id="UP001500620"/>
    </source>
</evidence>
<organism evidence="2 3">
    <name type="scientific">Dactylosporangium darangshiense</name>
    <dbReference type="NCBI Taxonomy" id="579108"/>
    <lineage>
        <taxon>Bacteria</taxon>
        <taxon>Bacillati</taxon>
        <taxon>Actinomycetota</taxon>
        <taxon>Actinomycetes</taxon>
        <taxon>Micromonosporales</taxon>
        <taxon>Micromonosporaceae</taxon>
        <taxon>Dactylosporangium</taxon>
    </lineage>
</organism>
<feature type="chain" id="PRO_5045360393" evidence="1">
    <location>
        <begin position="28"/>
        <end position="200"/>
    </location>
</feature>
<keyword evidence="1" id="KW-0732">Signal</keyword>
<protein>
    <submittedName>
        <fullName evidence="2">Uncharacterized protein</fullName>
    </submittedName>
</protein>
<reference evidence="3" key="1">
    <citation type="journal article" date="2019" name="Int. J. Syst. Evol. Microbiol.">
        <title>The Global Catalogue of Microorganisms (GCM) 10K type strain sequencing project: providing services to taxonomists for standard genome sequencing and annotation.</title>
        <authorList>
            <consortium name="The Broad Institute Genomics Platform"/>
            <consortium name="The Broad Institute Genome Sequencing Center for Infectious Disease"/>
            <person name="Wu L."/>
            <person name="Ma J."/>
        </authorList>
    </citation>
    <scope>NUCLEOTIDE SEQUENCE [LARGE SCALE GENOMIC DNA]</scope>
    <source>
        <strain evidence="3">JCM 17441</strain>
    </source>
</reference>
<evidence type="ECO:0000256" key="1">
    <source>
        <dbReference type="SAM" id="SignalP"/>
    </source>
</evidence>
<name>A0ABP8D3Y9_9ACTN</name>
<evidence type="ECO:0000313" key="2">
    <source>
        <dbReference type="EMBL" id="GAA4246692.1"/>
    </source>
</evidence>
<gene>
    <name evidence="2" type="ORF">GCM10022255_019340</name>
</gene>
<accession>A0ABP8D3Y9</accession>
<feature type="signal peptide" evidence="1">
    <location>
        <begin position="1"/>
        <end position="27"/>
    </location>
</feature>
<comment type="caution">
    <text evidence="2">The sequence shown here is derived from an EMBL/GenBank/DDBJ whole genome shotgun (WGS) entry which is preliminary data.</text>
</comment>
<dbReference type="RefSeq" id="WP_345123471.1">
    <property type="nucleotide sequence ID" value="NZ_BAABAT010000003.1"/>
</dbReference>
<dbReference type="EMBL" id="BAABAT010000003">
    <property type="protein sequence ID" value="GAA4246692.1"/>
    <property type="molecule type" value="Genomic_DNA"/>
</dbReference>